<dbReference type="InterPro" id="IPR000483">
    <property type="entry name" value="Cys-rich_flank_reg_C"/>
</dbReference>
<keyword evidence="15" id="KW-0221">Differentiation</keyword>
<dbReference type="FunFam" id="2.170.300.10:FF:000041">
    <property type="entry name" value="Tyrosine protein kinase receptor tie-1, putative"/>
    <property type="match status" value="1"/>
</dbReference>
<evidence type="ECO:0000256" key="10">
    <source>
        <dbReference type="ARBA" id="ARBA00022692"/>
    </source>
</evidence>
<feature type="disulfide bond" evidence="31">
    <location>
        <begin position="1160"/>
        <end position="1169"/>
    </location>
</feature>
<dbReference type="InterPro" id="IPR008266">
    <property type="entry name" value="Tyr_kinase_AS"/>
</dbReference>
<dbReference type="PROSITE" id="PS00022">
    <property type="entry name" value="EGF_1"/>
    <property type="match status" value="8"/>
</dbReference>
<comment type="similarity">
    <text evidence="34">Belongs to the protein kinase superfamily. Tyr protein kinase family. Insulin receptor subfamily.</text>
</comment>
<dbReference type="InterPro" id="IPR000742">
    <property type="entry name" value="EGF"/>
</dbReference>
<dbReference type="Gene3D" id="2.60.40.10">
    <property type="entry name" value="Immunoglobulins"/>
    <property type="match status" value="2"/>
</dbReference>
<keyword evidence="25" id="KW-0393">Immunoglobulin domain</keyword>
<feature type="domain" description="EGF-like" evidence="38">
    <location>
        <begin position="1340"/>
        <end position="1374"/>
    </location>
</feature>
<dbReference type="CDD" id="cd00055">
    <property type="entry name" value="EGF_Lam"/>
    <property type="match status" value="3"/>
</dbReference>
<evidence type="ECO:0000256" key="20">
    <source>
        <dbReference type="ARBA" id="ARBA00023136"/>
    </source>
</evidence>
<evidence type="ECO:0000256" key="18">
    <source>
        <dbReference type="ARBA" id="ARBA00022902"/>
    </source>
</evidence>
<dbReference type="FunFam" id="3.30.200.20:FF:000033">
    <property type="entry name" value="Tyrosine-protein kinase receptor"/>
    <property type="match status" value="1"/>
</dbReference>
<keyword evidence="32" id="KW-0424">Laminin EGF-like domain</keyword>
<reference evidence="42" key="1">
    <citation type="submission" date="2019-10" db="EMBL/GenBank/DDBJ databases">
        <title>The sequence and de novo assembly of the wild yak genome.</title>
        <authorList>
            <person name="Liu Y."/>
        </authorList>
    </citation>
    <scope>NUCLEOTIDE SEQUENCE [LARGE SCALE GENOMIC DNA]</scope>
    <source>
        <strain evidence="42">WY2019</strain>
    </source>
</reference>
<feature type="domain" description="Ig-like" evidence="40">
    <location>
        <begin position="195"/>
        <end position="284"/>
    </location>
</feature>
<evidence type="ECO:0000256" key="26">
    <source>
        <dbReference type="ARBA" id="ARBA00037817"/>
    </source>
</evidence>
<dbReference type="FunFam" id="2.60.40.10:FF:000522">
    <property type="entry name" value="Tyrosine-protein kinase receptor"/>
    <property type="match status" value="1"/>
</dbReference>
<keyword evidence="8" id="KW-0433">Leucine-rich repeat</keyword>
<dbReference type="PRINTS" id="PR01940">
    <property type="entry name" value="NTKRECEPTOR1"/>
</dbReference>
<dbReference type="Pfam" id="PF07714">
    <property type="entry name" value="PK_Tyr_Ser-Thr"/>
    <property type="match status" value="1"/>
</dbReference>
<dbReference type="InterPro" id="IPR001245">
    <property type="entry name" value="Ser-Thr/Tyr_kinase_cat_dom"/>
</dbReference>
<dbReference type="CDD" id="cd04971">
    <property type="entry name" value="IgI_TrKABC_d5"/>
    <property type="match status" value="1"/>
</dbReference>
<dbReference type="SMART" id="SM00082">
    <property type="entry name" value="LRRCT"/>
    <property type="match status" value="1"/>
</dbReference>
<evidence type="ECO:0000256" key="2">
    <source>
        <dbReference type="ARBA" id="ARBA00004162"/>
    </source>
</evidence>
<keyword evidence="17" id="KW-0832">Ubl conjugation</keyword>
<evidence type="ECO:0000256" key="23">
    <source>
        <dbReference type="ARBA" id="ARBA00023170"/>
    </source>
</evidence>
<keyword evidence="43" id="KW-1185">Reference proteome</keyword>
<feature type="binding site" evidence="30 33">
    <location>
        <position position="546"/>
    </location>
    <ligand>
        <name>ATP</name>
        <dbReference type="ChEBI" id="CHEBI:30616"/>
    </ligand>
</feature>
<dbReference type="GO" id="GO:0004714">
    <property type="term" value="F:transmembrane receptor protein tyrosine kinase activity"/>
    <property type="evidence" value="ECO:0007669"/>
    <property type="project" value="UniProtKB-EC"/>
</dbReference>
<dbReference type="InterPro" id="IPR007110">
    <property type="entry name" value="Ig-like_dom"/>
</dbReference>
<dbReference type="GO" id="GO:0005030">
    <property type="term" value="F:neurotrophin receptor activity"/>
    <property type="evidence" value="ECO:0007669"/>
    <property type="project" value="InterPro"/>
</dbReference>
<dbReference type="SMART" id="SM00219">
    <property type="entry name" value="TyrKc"/>
    <property type="match status" value="1"/>
</dbReference>
<dbReference type="PROSITE" id="PS50027">
    <property type="entry name" value="EGF_LAM_2"/>
    <property type="match status" value="1"/>
</dbReference>
<dbReference type="GO" id="GO:0055038">
    <property type="term" value="C:recycling endosome membrane"/>
    <property type="evidence" value="ECO:0007669"/>
    <property type="project" value="UniProtKB-SubCell"/>
</dbReference>
<dbReference type="GO" id="GO:0031901">
    <property type="term" value="C:early endosome membrane"/>
    <property type="evidence" value="ECO:0007669"/>
    <property type="project" value="UniProtKB-SubCell"/>
</dbReference>
<keyword evidence="4" id="KW-0217">Developmental protein</keyword>
<dbReference type="InterPro" id="IPR020461">
    <property type="entry name" value="NTRK1"/>
</dbReference>
<name>A0A6B0S212_9CETA</name>
<dbReference type="InterPro" id="IPR013783">
    <property type="entry name" value="Ig-like_fold"/>
</dbReference>
<evidence type="ECO:0000259" key="39">
    <source>
        <dbReference type="PROSITE" id="PS50027"/>
    </source>
</evidence>
<dbReference type="FunFam" id="2.170.300.10:FF:000025">
    <property type="entry name" value="Platelet endothelial aggregation receptor 1"/>
    <property type="match status" value="1"/>
</dbReference>
<dbReference type="EC" id="2.7.10.1" evidence="34"/>
<feature type="disulfide bond" evidence="31">
    <location>
        <begin position="1322"/>
        <end position="1331"/>
    </location>
</feature>
<dbReference type="InterPro" id="IPR052485">
    <property type="entry name" value="MEGF_diff_regulators"/>
</dbReference>
<dbReference type="PROSITE" id="PS50026">
    <property type="entry name" value="EGF_3"/>
    <property type="match status" value="5"/>
</dbReference>
<dbReference type="PANTHER" id="PTHR24052">
    <property type="entry name" value="DELTA-RELATED"/>
    <property type="match status" value="1"/>
</dbReference>
<dbReference type="InterPro" id="IPR020635">
    <property type="entry name" value="Tyr_kinase_cat_dom"/>
</dbReference>
<evidence type="ECO:0000256" key="21">
    <source>
        <dbReference type="ARBA" id="ARBA00023137"/>
    </source>
</evidence>
<evidence type="ECO:0000256" key="28">
    <source>
        <dbReference type="ARBA" id="ARBA00051243"/>
    </source>
</evidence>
<keyword evidence="23 34" id="KW-0675">Receptor</keyword>
<dbReference type="GO" id="GO:0031175">
    <property type="term" value="P:neuron projection development"/>
    <property type="evidence" value="ECO:0007669"/>
    <property type="project" value="UniProtKB-ARBA"/>
</dbReference>
<feature type="disulfide bond" evidence="31">
    <location>
        <begin position="1364"/>
        <end position="1373"/>
    </location>
</feature>
<evidence type="ECO:0000256" key="31">
    <source>
        <dbReference type="PROSITE-ProRule" id="PRU00076"/>
    </source>
</evidence>
<dbReference type="GO" id="GO:0032991">
    <property type="term" value="C:protein-containing complex"/>
    <property type="evidence" value="ECO:0007669"/>
    <property type="project" value="UniProtKB-ARBA"/>
</dbReference>
<evidence type="ECO:0000256" key="8">
    <source>
        <dbReference type="ARBA" id="ARBA00022614"/>
    </source>
</evidence>
<dbReference type="Gene3D" id="1.10.510.10">
    <property type="entry name" value="Transferase(Phosphotransferase) domain 1"/>
    <property type="match status" value="1"/>
</dbReference>
<dbReference type="InterPro" id="IPR040665">
    <property type="entry name" value="TrkA_TMD"/>
</dbReference>
<keyword evidence="12" id="KW-0677">Repeat</keyword>
<evidence type="ECO:0000256" key="13">
    <source>
        <dbReference type="ARBA" id="ARBA00022741"/>
    </source>
</evidence>
<dbReference type="GO" id="GO:0007169">
    <property type="term" value="P:cell surface receptor protein tyrosine kinase signaling pathway"/>
    <property type="evidence" value="ECO:0007669"/>
    <property type="project" value="InterPro"/>
</dbReference>
<keyword evidence="21" id="KW-0829">Tyrosine-protein kinase</keyword>
<dbReference type="InterPro" id="IPR011009">
    <property type="entry name" value="Kinase-like_dom_sf"/>
</dbReference>
<keyword evidence="11" id="KW-0732">Signal</keyword>
<feature type="region of interest" description="Disordered" evidence="35">
    <location>
        <begin position="1637"/>
        <end position="1744"/>
    </location>
</feature>
<feature type="domain" description="Protein kinase" evidence="37">
    <location>
        <begin position="512"/>
        <end position="810"/>
    </location>
</feature>
<keyword evidence="7 34" id="KW-0597">Phosphoprotein</keyword>
<dbReference type="InterPro" id="IPR020777">
    <property type="entry name" value="NTRK"/>
</dbReference>
<dbReference type="PRINTS" id="PR00011">
    <property type="entry name" value="EGFLAMININ"/>
</dbReference>
<evidence type="ECO:0000259" key="38">
    <source>
        <dbReference type="PROSITE" id="PS50026"/>
    </source>
</evidence>
<dbReference type="CDD" id="cd04972">
    <property type="entry name" value="Ig_TrkABC_d4"/>
    <property type="match status" value="1"/>
</dbReference>
<evidence type="ECO:0000256" key="24">
    <source>
        <dbReference type="ARBA" id="ARBA00023180"/>
    </source>
</evidence>
<dbReference type="InterPro" id="IPR032675">
    <property type="entry name" value="LRR_dom_sf"/>
</dbReference>
<evidence type="ECO:0000256" key="9">
    <source>
        <dbReference type="ARBA" id="ARBA00022679"/>
    </source>
</evidence>
<comment type="caution">
    <text evidence="42">The sequence shown here is derived from an EMBL/GenBank/DDBJ whole genome shotgun (WGS) entry which is preliminary data.</text>
</comment>
<feature type="transmembrane region" description="Helical" evidence="36">
    <location>
        <begin position="1459"/>
        <end position="1482"/>
    </location>
</feature>
<dbReference type="GO" id="GO:0005886">
    <property type="term" value="C:plasma membrane"/>
    <property type="evidence" value="ECO:0007669"/>
    <property type="project" value="UniProtKB-SubCell"/>
</dbReference>
<dbReference type="PROSITE" id="PS50835">
    <property type="entry name" value="IG_LIKE"/>
    <property type="match status" value="1"/>
</dbReference>
<dbReference type="PANTHER" id="PTHR24052:SF12">
    <property type="entry name" value="PLATELET ENDOTHELIAL AGGREGATION RECEPTOR 1"/>
    <property type="match status" value="1"/>
</dbReference>
<dbReference type="GO" id="GO:0038180">
    <property type="term" value="P:nerve growth factor signaling pathway"/>
    <property type="evidence" value="ECO:0007669"/>
    <property type="project" value="UniProtKB-ARBA"/>
</dbReference>
<dbReference type="Gene3D" id="2.170.300.10">
    <property type="entry name" value="Tie2 ligand-binding domain superfamily"/>
    <property type="match status" value="4"/>
</dbReference>
<keyword evidence="6 31" id="KW-0245">EGF-like domain</keyword>
<dbReference type="Gene3D" id="2.10.25.10">
    <property type="entry name" value="Laminin"/>
    <property type="match status" value="1"/>
</dbReference>
<keyword evidence="10 34" id="KW-0812">Transmembrane</keyword>
<dbReference type="SUPFAM" id="SSF52058">
    <property type="entry name" value="L domain-like"/>
    <property type="match status" value="1"/>
</dbReference>
<feature type="domain" description="EGF-like" evidence="38">
    <location>
        <begin position="1008"/>
        <end position="1043"/>
    </location>
</feature>
<dbReference type="SUPFAM" id="SSF48726">
    <property type="entry name" value="Immunoglobulin"/>
    <property type="match status" value="2"/>
</dbReference>
<evidence type="ECO:0000256" key="32">
    <source>
        <dbReference type="PROSITE-ProRule" id="PRU00460"/>
    </source>
</evidence>
<dbReference type="FunFam" id="2.60.40.10:FF:000664">
    <property type="entry name" value="Tyrosine-protein kinase receptor"/>
    <property type="match status" value="1"/>
</dbReference>
<evidence type="ECO:0000256" key="15">
    <source>
        <dbReference type="ARBA" id="ARBA00022782"/>
    </source>
</evidence>
<dbReference type="FunFam" id="1.10.510.10:FF:000034">
    <property type="entry name" value="Tyrosine-protein kinase receptor"/>
    <property type="match status" value="1"/>
</dbReference>
<comment type="subcellular location">
    <subcellularLocation>
        <location evidence="2">Cell membrane</location>
        <topology evidence="2">Single-pass membrane protein</topology>
    </subcellularLocation>
    <subcellularLocation>
        <location evidence="1">Early endosome membrane</location>
        <topology evidence="1">Single-pass type I membrane protein</topology>
    </subcellularLocation>
    <subcellularLocation>
        <location evidence="26">Late endosome membrane</location>
        <topology evidence="26">Single-pass type I membrane protein</topology>
    </subcellularLocation>
    <subcellularLocation>
        <location evidence="3">Recycling endosome membrane</location>
        <topology evidence="3">Single-pass type I membrane protein</topology>
    </subcellularLocation>
</comment>
<dbReference type="EMBL" id="VBQZ03000149">
    <property type="protein sequence ID" value="MXQ95952.1"/>
    <property type="molecule type" value="Genomic_DNA"/>
</dbReference>
<evidence type="ECO:0000256" key="16">
    <source>
        <dbReference type="ARBA" id="ARBA00022840"/>
    </source>
</evidence>
<keyword evidence="9" id="KW-0808">Transferase</keyword>
<evidence type="ECO:0000256" key="12">
    <source>
        <dbReference type="ARBA" id="ARBA00022737"/>
    </source>
</evidence>
<dbReference type="InterPro" id="IPR001611">
    <property type="entry name" value="Leu-rich_rpt"/>
</dbReference>
<feature type="domain" description="EGF-like" evidence="38">
    <location>
        <begin position="1302"/>
        <end position="1332"/>
    </location>
</feature>
<keyword evidence="5" id="KW-1003">Cell membrane</keyword>
<evidence type="ECO:0000259" key="41">
    <source>
        <dbReference type="PROSITE" id="PS51041"/>
    </source>
</evidence>
<feature type="region of interest" description="Disordered" evidence="35">
    <location>
        <begin position="1555"/>
        <end position="1611"/>
    </location>
</feature>
<gene>
    <name evidence="42" type="ORF">E5288_WYG015144</name>
</gene>
<dbReference type="InterPro" id="IPR017441">
    <property type="entry name" value="Protein_kinase_ATP_BS"/>
</dbReference>
<feature type="domain" description="EGF-like" evidence="38">
    <location>
        <begin position="965"/>
        <end position="1000"/>
    </location>
</feature>
<feature type="active site" description="Proton acceptor" evidence="29">
    <location>
        <position position="652"/>
    </location>
</feature>
<dbReference type="Pfam" id="PF00053">
    <property type="entry name" value="EGF_laminin"/>
    <property type="match status" value="3"/>
</dbReference>
<feature type="domain" description="EGF-like" evidence="38">
    <location>
        <begin position="1135"/>
        <end position="1170"/>
    </location>
</feature>
<evidence type="ECO:0000256" key="1">
    <source>
        <dbReference type="ARBA" id="ARBA00004158"/>
    </source>
</evidence>
<evidence type="ECO:0000256" key="14">
    <source>
        <dbReference type="ARBA" id="ARBA00022777"/>
    </source>
</evidence>
<dbReference type="PROSITE" id="PS00107">
    <property type="entry name" value="PROTEIN_KINASE_ATP"/>
    <property type="match status" value="1"/>
</dbReference>
<dbReference type="Gene3D" id="3.30.200.20">
    <property type="entry name" value="Phosphorylase Kinase, domain 1"/>
    <property type="match status" value="1"/>
</dbReference>
<keyword evidence="16 30" id="KW-0067">ATP-binding</keyword>
<dbReference type="GO" id="GO:0072359">
    <property type="term" value="P:circulatory system development"/>
    <property type="evidence" value="ECO:0007669"/>
    <property type="project" value="UniProtKB-ARBA"/>
</dbReference>
<dbReference type="SUPFAM" id="SSF56112">
    <property type="entry name" value="Protein kinase-like (PK-like)"/>
    <property type="match status" value="1"/>
</dbReference>
<dbReference type="PRINTS" id="PR00109">
    <property type="entry name" value="TYRKINASE"/>
</dbReference>
<evidence type="ECO:0000256" key="7">
    <source>
        <dbReference type="ARBA" id="ARBA00022553"/>
    </source>
</evidence>
<protein>
    <recommendedName>
        <fullName evidence="34">Tyrosine-protein kinase receptor</fullName>
        <ecNumber evidence="34">2.7.10.1</ecNumber>
    </recommendedName>
</protein>
<feature type="compositionally biased region" description="Polar residues" evidence="35">
    <location>
        <begin position="1595"/>
        <end position="1604"/>
    </location>
</feature>
<dbReference type="Gene3D" id="3.80.10.10">
    <property type="entry name" value="Ribonuclease Inhibitor"/>
    <property type="match status" value="1"/>
</dbReference>
<evidence type="ECO:0000256" key="27">
    <source>
        <dbReference type="ARBA" id="ARBA00038377"/>
    </source>
</evidence>
<dbReference type="InterPro" id="IPR036179">
    <property type="entry name" value="Ig-like_dom_sf"/>
</dbReference>
<feature type="domain" description="EMI" evidence="41">
    <location>
        <begin position="765"/>
        <end position="843"/>
    </location>
</feature>
<evidence type="ECO:0000256" key="17">
    <source>
        <dbReference type="ARBA" id="ARBA00022843"/>
    </source>
</evidence>
<evidence type="ECO:0000256" key="6">
    <source>
        <dbReference type="ARBA" id="ARBA00022536"/>
    </source>
</evidence>
<evidence type="ECO:0000256" key="22">
    <source>
        <dbReference type="ARBA" id="ARBA00023157"/>
    </source>
</evidence>
<dbReference type="InterPro" id="IPR000719">
    <property type="entry name" value="Prot_kinase_dom"/>
</dbReference>
<evidence type="ECO:0000256" key="33">
    <source>
        <dbReference type="PROSITE-ProRule" id="PRU10141"/>
    </source>
</evidence>
<evidence type="ECO:0000256" key="35">
    <source>
        <dbReference type="SAM" id="MobiDB-lite"/>
    </source>
</evidence>
<keyword evidence="20 36" id="KW-0472">Membrane</keyword>
<evidence type="ECO:0000256" key="11">
    <source>
        <dbReference type="ARBA" id="ARBA00022729"/>
    </source>
</evidence>
<evidence type="ECO:0000256" key="19">
    <source>
        <dbReference type="ARBA" id="ARBA00022989"/>
    </source>
</evidence>
<dbReference type="Pfam" id="PF16920">
    <property type="entry name" value="LRRCT_2"/>
    <property type="match status" value="1"/>
</dbReference>
<evidence type="ECO:0000256" key="29">
    <source>
        <dbReference type="PIRSR" id="PIRSR620777-50"/>
    </source>
</evidence>
<organism evidence="42 43">
    <name type="scientific">Bos mutus</name>
    <name type="common">wild yak</name>
    <dbReference type="NCBI Taxonomy" id="72004"/>
    <lineage>
        <taxon>Eukaryota</taxon>
        <taxon>Metazoa</taxon>
        <taxon>Chordata</taxon>
        <taxon>Craniata</taxon>
        <taxon>Vertebrata</taxon>
        <taxon>Euteleostomi</taxon>
        <taxon>Mammalia</taxon>
        <taxon>Eutheria</taxon>
        <taxon>Laurasiatheria</taxon>
        <taxon>Artiodactyla</taxon>
        <taxon>Ruminantia</taxon>
        <taxon>Pecora</taxon>
        <taxon>Bovidae</taxon>
        <taxon>Bovinae</taxon>
        <taxon>Bos</taxon>
    </lineage>
</organism>
<comment type="caution">
    <text evidence="31">Lacks conserved residue(s) required for the propagation of feature annotation.</text>
</comment>
<accession>A0A6B0S212</accession>
<keyword evidence="22 31" id="KW-1015">Disulfide bond</keyword>
<evidence type="ECO:0000256" key="4">
    <source>
        <dbReference type="ARBA" id="ARBA00022473"/>
    </source>
</evidence>
<feature type="binding site" evidence="30">
    <location>
        <begin position="518"/>
        <end position="526"/>
    </location>
    <ligand>
        <name>ATP</name>
        <dbReference type="ChEBI" id="CHEBI:30616"/>
    </ligand>
</feature>
<dbReference type="FunFam" id="2.170.300.10:FF:000021">
    <property type="entry name" value="Platelet endothelial aggregation receptor 1"/>
    <property type="match status" value="1"/>
</dbReference>
<evidence type="ECO:0000256" key="36">
    <source>
        <dbReference type="SAM" id="Phobius"/>
    </source>
</evidence>
<dbReference type="InterPro" id="IPR002049">
    <property type="entry name" value="LE_dom"/>
</dbReference>
<feature type="disulfide bond" evidence="32">
    <location>
        <begin position="1279"/>
        <end position="1288"/>
    </location>
</feature>
<evidence type="ECO:0000256" key="25">
    <source>
        <dbReference type="ARBA" id="ARBA00023319"/>
    </source>
</evidence>
<dbReference type="PROSITE" id="PS00109">
    <property type="entry name" value="PROTEIN_KINASE_TYR"/>
    <property type="match status" value="1"/>
</dbReference>
<dbReference type="PROSITE" id="PS01186">
    <property type="entry name" value="EGF_2"/>
    <property type="match status" value="2"/>
</dbReference>
<dbReference type="SMART" id="SM00181">
    <property type="entry name" value="EGF"/>
    <property type="match status" value="13"/>
</dbReference>
<dbReference type="SMART" id="SM00180">
    <property type="entry name" value="EGF_Lam"/>
    <property type="match status" value="10"/>
</dbReference>
<dbReference type="InterPro" id="IPR002011">
    <property type="entry name" value="Tyr_kinase_rcpt_2_CS"/>
</dbReference>
<dbReference type="InterPro" id="IPR011489">
    <property type="entry name" value="EMI_domain"/>
</dbReference>
<dbReference type="GO" id="GO:0031902">
    <property type="term" value="C:late endosome membrane"/>
    <property type="evidence" value="ECO:0007669"/>
    <property type="project" value="UniProtKB-SubCell"/>
</dbReference>
<dbReference type="Proteomes" id="UP000322234">
    <property type="component" value="Unassembled WGS sequence"/>
</dbReference>
<dbReference type="InterPro" id="IPR031635">
    <property type="entry name" value="NTRK_LRRCT"/>
</dbReference>
<comment type="similarity">
    <text evidence="27">Belongs to the MEGF family.</text>
</comment>
<dbReference type="GO" id="GO:0005524">
    <property type="term" value="F:ATP binding"/>
    <property type="evidence" value="ECO:0007669"/>
    <property type="project" value="UniProtKB-UniRule"/>
</dbReference>
<dbReference type="Pfam" id="PF23301">
    <property type="entry name" value="EGF_PEAR1L"/>
    <property type="match status" value="1"/>
</dbReference>
<evidence type="ECO:0000256" key="30">
    <source>
        <dbReference type="PIRSR" id="PIRSR620777-51"/>
    </source>
</evidence>
<dbReference type="InterPro" id="IPR057138">
    <property type="entry name" value="EGF_PEAR1L-like"/>
</dbReference>
<keyword evidence="19 36" id="KW-1133">Transmembrane helix</keyword>
<dbReference type="Pfam" id="PF13855">
    <property type="entry name" value="LRR_8"/>
    <property type="match status" value="1"/>
</dbReference>
<dbReference type="PROSITE" id="PS51041">
    <property type="entry name" value="EMI"/>
    <property type="match status" value="1"/>
</dbReference>
<dbReference type="PROSITE" id="PS50011">
    <property type="entry name" value="PROTEIN_KINASE_DOM"/>
    <property type="match status" value="1"/>
</dbReference>
<sequence>MSGEARQRLLQAHRRLPGRGEAGAVAMLRGGRGGQPGGHLRATGPGSLLAWLMLASAGAASCPDVCCPHGPSGLRCTRPGALDNLLHLPGAENLTELTIVKSGLRSVAPNAFHYTPRLGRLNLSFNALESLSWKTVQGLSLQELVLSGNPLHCSCALLWLQRWEEEGRGGVREQKLQCPGQGPLALMSNASCGEPTLKIQMSNASVDVGADVLLQCQVEGQGLEQAGWILTELEGSATVMESGSLPSLGLTLANVTSDLNRKNVTCWAENDVGRAEVSAQVNVSFPASVHLQAAVEQHHWCIPFSVDGQPVPSLRWLFNGSVLNETSFIFTEFLELAANETMRHGCLRLNQPTHVNNGNYTLLATNPLGQAAAWVMAAFMDNPFEFNPEDPIPAFLPCVPTDTNSTSGDPVEKDETPFGVSMAVGLAVFACLFLSTTFLVLNKCGRRNKFGINRPAVLAPEDGLAMSLHFMTLGGSSLSPTEGKGSGLQGHIIENPQYFSDACVHHIKRRDIVLKWELGEGAFGKVFLAECHNLLPEKDKMLVAVKALKEVSESARQDFQREAELLTMLQHQHIVRFFGVCTEGRPLLMVFEYMRHGDLNRFLRSHGPDAKLLAGGEDVAPGPLGLGQLLAVASQVAAGMVYLAGLHFVHRDLATRNCLVGQGLVVKIGDFGMSRDIYSTDYYRVGGRTMLPIRWMPPESILYRKFTTESDVWSFGVVLWEIFTYGKQPWYQLSNTEGPAMSPHLRALLLLALELGLAATLNPKDPNTCSFWESFTTTTKESLSRPFSLLPSEPCSRPWESPHTCPRPTVVYRTVYRQVVKTEHRMRLQCCRGFYESRGACVPLCAQECVHGRCVAPNQCQCVQDWRGDDCSSACAPGVWGPKCDKPCNCGNSSSCDPKSGACSCPSGLQPPHCLQPCSPGLYGPACQFSCQCHGAPCNPQTGACLCPLERTGPTCEVSCSPSSVGFSCPSTPPCQNGGVFQASQDSCSCPPGWTGTICSLPCPEGFHGPNCSQECRCHNGGLCDRFTGQCRCAPGYTGDRCREECPVGRFGQDCAETCDCAPGARCFPANGACLCEHGFTGDRCAERLCPDGLYGLSCQVPCTCDPEHSLSGECSCLPGWAGLHCNESCPQDTHGPGCQEHCLCLHGGVCQPDSGLCRCAPGYTGPHCASLCPPDTYGVNCSQRCSCENAIACSPIDGTCVCKEGWQRGNCSVPCPPGTWGFGCNASCQWEGTTSPSLLACPTPHSFSKKGQFGEGCASRCDCDHADGCDPVHGHCQCQAGWTGTRCHQPCPEGFWGANCSNACACRNGGTCIPKTGNCICAPGFRGPFCQKSCQPGRYGKRCVPCKCANHSSCHPSNGTCYCLAGWTGPDCSQRTWWPDGSCFCPPGWTGHLCLEGCSPGMFGANCSQPCQCGPGERCHPETGACVCPPGHSGAPCRIGDQEPITMMPTPPVAYNSLGAVIGIAVLGSLVVALVALFIGYRHWQKGKEHQHLAVGYSSGRLDGSEYVMPDVPPSYSHYYSNPSYHTLSQCSPNPPPAKKVPGSQLFASLQASERPGGAHGLDNHATLPADWKHRREPPAGPLDRGSSRLDRSYSCSYSNSNGPGPFYSKGPISEEGLGASMASLSSENPYATIRDLPSLLGSPRESSYVEMKGPSSGSPPRQLPQLPDSQRRRHPQPQRDSGTYEQPSPLVHDRDSVGSQPPLPPGLPPGHYDSPKNSHIPVHYDLPPVRHPPSPPVRRQDR</sequence>
<keyword evidence="14" id="KW-0418">Kinase</keyword>
<comment type="catalytic activity">
    <reaction evidence="28 34">
        <text>L-tyrosyl-[protein] + ATP = O-phospho-L-tyrosyl-[protein] + ADP + H(+)</text>
        <dbReference type="Rhea" id="RHEA:10596"/>
        <dbReference type="Rhea" id="RHEA-COMP:10136"/>
        <dbReference type="Rhea" id="RHEA-COMP:20101"/>
        <dbReference type="ChEBI" id="CHEBI:15378"/>
        <dbReference type="ChEBI" id="CHEBI:30616"/>
        <dbReference type="ChEBI" id="CHEBI:46858"/>
        <dbReference type="ChEBI" id="CHEBI:61978"/>
        <dbReference type="ChEBI" id="CHEBI:456216"/>
        <dbReference type="EC" id="2.7.10.1"/>
    </reaction>
</comment>
<evidence type="ECO:0000256" key="3">
    <source>
        <dbReference type="ARBA" id="ARBA00004480"/>
    </source>
</evidence>
<dbReference type="Pfam" id="PF18613">
    <property type="entry name" value="TrkA_TMD"/>
    <property type="match status" value="1"/>
</dbReference>
<dbReference type="FunFam" id="2.170.300.10:FF:000002">
    <property type="entry name" value="Multiple epidermal growth factor-like domains 10"/>
    <property type="match status" value="1"/>
</dbReference>
<keyword evidence="24" id="KW-0325">Glycoprotein</keyword>
<keyword evidence="13 30" id="KW-0547">Nucleotide-binding</keyword>
<dbReference type="PRINTS" id="PR01939">
    <property type="entry name" value="NTKRECEPTOR"/>
</dbReference>
<feature type="disulfide bond" evidence="31">
    <location>
        <begin position="990"/>
        <end position="999"/>
    </location>
</feature>
<evidence type="ECO:0000313" key="43">
    <source>
        <dbReference type="Proteomes" id="UP000322234"/>
    </source>
</evidence>
<proteinExistence type="inferred from homology"/>
<feature type="domain" description="Laminin EGF-like" evidence="39">
    <location>
        <begin position="1262"/>
        <end position="1309"/>
    </location>
</feature>
<keyword evidence="18" id="KW-0524">Neurogenesis</keyword>
<evidence type="ECO:0000313" key="42">
    <source>
        <dbReference type="EMBL" id="MXQ95952.1"/>
    </source>
</evidence>
<feature type="disulfide bond" evidence="31">
    <location>
        <begin position="1033"/>
        <end position="1042"/>
    </location>
</feature>
<dbReference type="PROSITE" id="PS00239">
    <property type="entry name" value="RECEPTOR_TYR_KIN_II"/>
    <property type="match status" value="1"/>
</dbReference>
<evidence type="ECO:0000259" key="37">
    <source>
        <dbReference type="PROSITE" id="PS50011"/>
    </source>
</evidence>
<evidence type="ECO:0000259" key="40">
    <source>
        <dbReference type="PROSITE" id="PS50835"/>
    </source>
</evidence>
<evidence type="ECO:0000256" key="34">
    <source>
        <dbReference type="RuleBase" id="RU000312"/>
    </source>
</evidence>
<evidence type="ECO:0000256" key="5">
    <source>
        <dbReference type="ARBA" id="ARBA00022475"/>
    </source>
</evidence>